<evidence type="ECO:0000256" key="2">
    <source>
        <dbReference type="SAM" id="MobiDB-lite"/>
    </source>
</evidence>
<reference evidence="3" key="1">
    <citation type="submission" date="2018-02" db="EMBL/GenBank/DDBJ databases">
        <authorList>
            <person name="Cohen D.B."/>
            <person name="Kent A.D."/>
        </authorList>
    </citation>
    <scope>NUCLEOTIDE SEQUENCE</scope>
</reference>
<feature type="compositionally biased region" description="Low complexity" evidence="2">
    <location>
        <begin position="263"/>
        <end position="278"/>
    </location>
</feature>
<organism evidence="3">
    <name type="scientific">Fagus sylvatica</name>
    <name type="common">Beechnut</name>
    <dbReference type="NCBI Taxonomy" id="28930"/>
    <lineage>
        <taxon>Eukaryota</taxon>
        <taxon>Viridiplantae</taxon>
        <taxon>Streptophyta</taxon>
        <taxon>Embryophyta</taxon>
        <taxon>Tracheophyta</taxon>
        <taxon>Spermatophyta</taxon>
        <taxon>Magnoliopsida</taxon>
        <taxon>eudicotyledons</taxon>
        <taxon>Gunneridae</taxon>
        <taxon>Pentapetalae</taxon>
        <taxon>rosids</taxon>
        <taxon>fabids</taxon>
        <taxon>Fagales</taxon>
        <taxon>Fagaceae</taxon>
        <taxon>Fagus</taxon>
    </lineage>
</organism>
<evidence type="ECO:0000256" key="1">
    <source>
        <dbReference type="SAM" id="Coils"/>
    </source>
</evidence>
<dbReference type="AlphaFoldDB" id="A0A2N9EHP2"/>
<gene>
    <name evidence="3" type="ORF">FSB_LOCUS6339</name>
</gene>
<proteinExistence type="predicted"/>
<accession>A0A2N9EHP2</accession>
<protein>
    <submittedName>
        <fullName evidence="3">Uncharacterized protein</fullName>
    </submittedName>
</protein>
<dbReference type="EMBL" id="OIVN01000335">
    <property type="protein sequence ID" value="SPC78457.1"/>
    <property type="molecule type" value="Genomic_DNA"/>
</dbReference>
<evidence type="ECO:0000313" key="3">
    <source>
        <dbReference type="EMBL" id="SPC78457.1"/>
    </source>
</evidence>
<feature type="region of interest" description="Disordered" evidence="2">
    <location>
        <begin position="485"/>
        <end position="528"/>
    </location>
</feature>
<feature type="coiled-coil region" evidence="1">
    <location>
        <begin position="386"/>
        <end position="448"/>
    </location>
</feature>
<name>A0A2N9EHP2_FAGSY</name>
<keyword evidence="1" id="KW-0175">Coiled coil</keyword>
<sequence>MAKTKKSQGKLARYVNTPEAMERFRRHYGVPEDVHLAYRFWEDALTGEPGDLILPLVAVIEGGVRFPIDPLLADFLDYFRISPTQVSPNIFRIVMGVVELNRRLPDTNKEMTDDFLLVRGNWYFPGHRCPTVDGRPEEKKKQVQPHLTNPIALKAVYDNEVCVDEYANPRSAYKLLRYIPTSSTVHSFCTSFLLCRQVKNLTEALANPANQSPPAHDIRDMAGINLKKFLPPVRTQAVDSEPVLPLERKRKRKGAPKGEASQAVTPANPDTAPAAPQTLEARPVLPNIDTLPSNEDADVEVTPPFSRTGGSGSSTATALCEVARLPGDMDVWRKSTNQEVVNNLRRGLMMAVQGSLELGDRFQRQAAELENSLRVATCSFDFRNEADRMRREVEAYKDQVRIATLKRDEANLKLEDTEDLLRNALEANSKAEEKFKALEADIATREKAAFDQGSVQAQTTMTKQLPGIYNEAFQQGWKALYSWPEFDDMPQLPPRENLPYPEAPIGVPEEELSEPQPSSNEEAGPSNA</sequence>
<feature type="region of interest" description="Disordered" evidence="2">
    <location>
        <begin position="240"/>
        <end position="314"/>
    </location>
</feature>